<accession>A0AAJ4MZG4</accession>
<name>A0AAJ4MZG4_AGRTU</name>
<dbReference type="RefSeq" id="WP_333721898.1">
    <property type="nucleotide sequence ID" value="NZ_CP049216.1"/>
</dbReference>
<organism evidence="1 2">
    <name type="scientific">Agrobacterium tumefaciens</name>
    <dbReference type="NCBI Taxonomy" id="358"/>
    <lineage>
        <taxon>Bacteria</taxon>
        <taxon>Pseudomonadati</taxon>
        <taxon>Pseudomonadota</taxon>
        <taxon>Alphaproteobacteria</taxon>
        <taxon>Hyphomicrobiales</taxon>
        <taxon>Rhizobiaceae</taxon>
        <taxon>Rhizobium/Agrobacterium group</taxon>
        <taxon>Agrobacterium</taxon>
        <taxon>Agrobacterium tumefaciens complex</taxon>
    </lineage>
</organism>
<dbReference type="Proteomes" id="UP000663946">
    <property type="component" value="Chromosome 1"/>
</dbReference>
<evidence type="ECO:0000313" key="1">
    <source>
        <dbReference type="EMBL" id="QTG12424.1"/>
    </source>
</evidence>
<sequence>MTTETQIAKELSVPVENVCTVGSTLICGKGNDIDFLCLVPSDEVLVRAGFQPDIEVEYESPLQSWRRGSINVIAVNDRAFFLSEVAIAYGAKALFDSRFDMRTREDRVRFHSVVRAEVLQRLSAAPVTVANEFDDI</sequence>
<protein>
    <submittedName>
        <fullName evidence="1">Uncharacterized protein</fullName>
    </submittedName>
</protein>
<dbReference type="AlphaFoldDB" id="A0AAJ4MZG4"/>
<gene>
    <name evidence="1" type="ORF">G6M86_03815</name>
</gene>
<evidence type="ECO:0000313" key="2">
    <source>
        <dbReference type="Proteomes" id="UP000663946"/>
    </source>
</evidence>
<dbReference type="EMBL" id="CP049216">
    <property type="protein sequence ID" value="QTG12424.1"/>
    <property type="molecule type" value="Genomic_DNA"/>
</dbReference>
<reference evidence="1" key="1">
    <citation type="submission" date="2020-02" db="EMBL/GenBank/DDBJ databases">
        <title>Unexpected conservation and global transmission of agrobacterial virulence plasmids.</title>
        <authorList>
            <person name="Weisberg A.J."/>
            <person name="Davis E.W. II"/>
            <person name="Tabima J.R."/>
            <person name="Belcher M.S."/>
            <person name="Miller M."/>
            <person name="Kuo C.-H."/>
            <person name="Loper J.E."/>
            <person name="Grunwald N.J."/>
            <person name="Putnam M.L."/>
            <person name="Chang J.H."/>
        </authorList>
    </citation>
    <scope>NUCLEOTIDE SEQUENCE</scope>
    <source>
        <strain evidence="1">Q15/94</strain>
    </source>
</reference>
<proteinExistence type="predicted"/>